<sequence>MKVTRLWYNRKEHSIPSEAEQNILNKSGSKTFYEKSFIDLLCVMSVCNKAQFEHPSESFTRVSTKMLLEQKTKSQNAKLTKKFTIITQSGRLSVKEPTEDLKGMEEGKKPDDYWNVTKKGSSKKKKNNLIGMSLEVALLRYVETVTSVEAIRPRFPKLFEIPFNSVRRWQLVIARCQAKPQSVDALELLEDLQNDQVINVVMMKGAPEEILAKCSHYVLHDELKEIDEDFRNECKDAWEHYGCEGNRVLGFALKHFVSDAHAKFTNESTNYPQEKLVFIGLSAAIDPPKPQVAEAIQQCKDAGIKVYMITGTVVKGNSL</sequence>
<dbReference type="Gene3D" id="3.40.1110.10">
    <property type="entry name" value="Calcium-transporting ATPase, cytoplasmic domain N"/>
    <property type="match status" value="1"/>
</dbReference>
<comment type="subcellular location">
    <subcellularLocation>
        <location evidence="1">Cell membrane</location>
        <topology evidence="1">Multi-pass membrane protein</topology>
    </subcellularLocation>
</comment>
<dbReference type="PANTHER" id="PTHR43294">
    <property type="entry name" value="SODIUM/POTASSIUM-TRANSPORTING ATPASE SUBUNIT ALPHA"/>
    <property type="match status" value="1"/>
</dbReference>
<dbReference type="GO" id="GO:0000166">
    <property type="term" value="F:nucleotide binding"/>
    <property type="evidence" value="ECO:0007669"/>
    <property type="project" value="InterPro"/>
</dbReference>
<dbReference type="Pfam" id="PF13246">
    <property type="entry name" value="Cation_ATPase"/>
    <property type="match status" value="1"/>
</dbReference>
<dbReference type="WBParaSite" id="PSU_v2.g3978.t1">
    <property type="protein sequence ID" value="PSU_v2.g3978.t1"/>
    <property type="gene ID" value="PSU_v2.g3978"/>
</dbReference>
<dbReference type="SUPFAM" id="SSF81660">
    <property type="entry name" value="Metal cation-transporting ATPase, ATP-binding domain N"/>
    <property type="match status" value="1"/>
</dbReference>
<dbReference type="GO" id="GO:0006883">
    <property type="term" value="P:intracellular sodium ion homeostasis"/>
    <property type="evidence" value="ECO:0007669"/>
    <property type="project" value="TreeGrafter"/>
</dbReference>
<keyword evidence="2" id="KW-0472">Membrane</keyword>
<evidence type="ECO:0000256" key="2">
    <source>
        <dbReference type="ARBA" id="ARBA00022475"/>
    </source>
</evidence>
<accession>A0A914YVG8</accession>
<dbReference type="InterPro" id="IPR050510">
    <property type="entry name" value="Cation_transp_ATPase_P-type"/>
</dbReference>
<dbReference type="PANTHER" id="PTHR43294:SF21">
    <property type="entry name" value="CATION TRANSPORTING ATPASE"/>
    <property type="match status" value="1"/>
</dbReference>
<evidence type="ECO:0000313" key="3">
    <source>
        <dbReference type="Proteomes" id="UP000887577"/>
    </source>
</evidence>
<keyword evidence="2" id="KW-1003">Cell membrane</keyword>
<name>A0A914YVG8_9BILA</name>
<dbReference type="InterPro" id="IPR023299">
    <property type="entry name" value="ATPase_P-typ_cyto_dom_N"/>
</dbReference>
<dbReference type="InterPro" id="IPR036412">
    <property type="entry name" value="HAD-like_sf"/>
</dbReference>
<dbReference type="AlphaFoldDB" id="A0A914YVG8"/>
<dbReference type="SUPFAM" id="SSF56784">
    <property type="entry name" value="HAD-like"/>
    <property type="match status" value="1"/>
</dbReference>
<dbReference type="Proteomes" id="UP000887577">
    <property type="component" value="Unplaced"/>
</dbReference>
<keyword evidence="3" id="KW-1185">Reference proteome</keyword>
<dbReference type="GO" id="GO:1902600">
    <property type="term" value="P:proton transmembrane transport"/>
    <property type="evidence" value="ECO:0007669"/>
    <property type="project" value="TreeGrafter"/>
</dbReference>
<dbReference type="GO" id="GO:0005886">
    <property type="term" value="C:plasma membrane"/>
    <property type="evidence" value="ECO:0007669"/>
    <property type="project" value="UniProtKB-SubCell"/>
</dbReference>
<organism evidence="3 4">
    <name type="scientific">Panagrolaimus superbus</name>
    <dbReference type="NCBI Taxonomy" id="310955"/>
    <lineage>
        <taxon>Eukaryota</taxon>
        <taxon>Metazoa</taxon>
        <taxon>Ecdysozoa</taxon>
        <taxon>Nematoda</taxon>
        <taxon>Chromadorea</taxon>
        <taxon>Rhabditida</taxon>
        <taxon>Tylenchina</taxon>
        <taxon>Panagrolaimomorpha</taxon>
        <taxon>Panagrolaimoidea</taxon>
        <taxon>Panagrolaimidae</taxon>
        <taxon>Panagrolaimus</taxon>
    </lineage>
</organism>
<dbReference type="GO" id="GO:0036376">
    <property type="term" value="P:sodium ion export across plasma membrane"/>
    <property type="evidence" value="ECO:0007669"/>
    <property type="project" value="TreeGrafter"/>
</dbReference>
<evidence type="ECO:0000313" key="4">
    <source>
        <dbReference type="WBParaSite" id="PSU_v2.g3978.t1"/>
    </source>
</evidence>
<reference evidence="4" key="1">
    <citation type="submission" date="2022-11" db="UniProtKB">
        <authorList>
            <consortium name="WormBaseParasite"/>
        </authorList>
    </citation>
    <scope>IDENTIFICATION</scope>
</reference>
<dbReference type="GO" id="GO:0030007">
    <property type="term" value="P:intracellular potassium ion homeostasis"/>
    <property type="evidence" value="ECO:0007669"/>
    <property type="project" value="TreeGrafter"/>
</dbReference>
<dbReference type="GO" id="GO:0005391">
    <property type="term" value="F:P-type sodium:potassium-exchanging transporter activity"/>
    <property type="evidence" value="ECO:0007669"/>
    <property type="project" value="TreeGrafter"/>
</dbReference>
<proteinExistence type="predicted"/>
<dbReference type="GO" id="GO:1990573">
    <property type="term" value="P:potassium ion import across plasma membrane"/>
    <property type="evidence" value="ECO:0007669"/>
    <property type="project" value="TreeGrafter"/>
</dbReference>
<protein>
    <submittedName>
        <fullName evidence="4">Uncharacterized protein</fullName>
    </submittedName>
</protein>
<evidence type="ECO:0000256" key="1">
    <source>
        <dbReference type="ARBA" id="ARBA00004651"/>
    </source>
</evidence>